<evidence type="ECO:0000259" key="1">
    <source>
        <dbReference type="SMART" id="SM00479"/>
    </source>
</evidence>
<accession>A0A367ZS43</accession>
<proteinExistence type="predicted"/>
<dbReference type="GO" id="GO:0005829">
    <property type="term" value="C:cytosol"/>
    <property type="evidence" value="ECO:0007669"/>
    <property type="project" value="TreeGrafter"/>
</dbReference>
<dbReference type="InterPro" id="IPR036397">
    <property type="entry name" value="RNaseH_sf"/>
</dbReference>
<organism evidence="2 3">
    <name type="scientific">Candidatus Ozemobacter sibiricus</name>
    <dbReference type="NCBI Taxonomy" id="2268124"/>
    <lineage>
        <taxon>Bacteria</taxon>
        <taxon>Candidatus Ozemobacteria</taxon>
        <taxon>Candidatus Ozemobacterales</taxon>
        <taxon>Candidatus Ozemobacteraceae</taxon>
        <taxon>Candidatus Ozemobacter</taxon>
    </lineage>
</organism>
<dbReference type="Pfam" id="PF00929">
    <property type="entry name" value="RNase_T"/>
    <property type="match status" value="1"/>
</dbReference>
<dbReference type="EMBL" id="QOQW01000003">
    <property type="protein sequence ID" value="RCK80953.1"/>
    <property type="molecule type" value="Genomic_DNA"/>
</dbReference>
<protein>
    <submittedName>
        <fullName evidence="2">DNA polymerase III, epsilon subunit</fullName>
    </submittedName>
</protein>
<dbReference type="InterPro" id="IPR012337">
    <property type="entry name" value="RNaseH-like_sf"/>
</dbReference>
<evidence type="ECO:0000313" key="2">
    <source>
        <dbReference type="EMBL" id="RCK80953.1"/>
    </source>
</evidence>
<reference evidence="2 3" key="1">
    <citation type="submission" date="2018-05" db="EMBL/GenBank/DDBJ databases">
        <title>A metagenomic window into the 2 km-deep terrestrial subsurface aquifer revealed taxonomically and functionally diverse microbial community comprising novel uncultured bacterial lineages.</title>
        <authorList>
            <person name="Kadnikov V.V."/>
            <person name="Mardanov A.V."/>
            <person name="Beletsky A.V."/>
            <person name="Banks D."/>
            <person name="Pimenov N.V."/>
            <person name="Frank Y.A."/>
            <person name="Karnachuk O.V."/>
            <person name="Ravin N.V."/>
        </authorList>
    </citation>
    <scope>NUCLEOTIDE SEQUENCE [LARGE SCALE GENOMIC DNA]</scope>
    <source>
        <strain evidence="2">BY5</strain>
    </source>
</reference>
<evidence type="ECO:0000313" key="3">
    <source>
        <dbReference type="Proteomes" id="UP000252355"/>
    </source>
</evidence>
<dbReference type="CDD" id="cd06130">
    <property type="entry name" value="DNA_pol_III_epsilon_like"/>
    <property type="match status" value="1"/>
</dbReference>
<name>A0A367ZS43_9BACT</name>
<comment type="caution">
    <text evidence="2">The sequence shown here is derived from an EMBL/GenBank/DDBJ whole genome shotgun (WGS) entry which is preliminary data.</text>
</comment>
<dbReference type="AlphaFoldDB" id="A0A367ZS43"/>
<feature type="domain" description="Exonuclease" evidence="1">
    <location>
        <begin position="20"/>
        <end position="182"/>
    </location>
</feature>
<gene>
    <name evidence="2" type="ORF">OZSIB_2330</name>
</gene>
<dbReference type="SMART" id="SM00479">
    <property type="entry name" value="EXOIII"/>
    <property type="match status" value="1"/>
</dbReference>
<dbReference type="Gene3D" id="3.30.420.10">
    <property type="entry name" value="Ribonuclease H-like superfamily/Ribonuclease H"/>
    <property type="match status" value="1"/>
</dbReference>
<dbReference type="FunFam" id="3.30.420.10:FF:000045">
    <property type="entry name" value="3'-5' exonuclease DinG"/>
    <property type="match status" value="1"/>
</dbReference>
<dbReference type="PANTHER" id="PTHR30231">
    <property type="entry name" value="DNA POLYMERASE III SUBUNIT EPSILON"/>
    <property type="match status" value="1"/>
</dbReference>
<dbReference type="GO" id="GO:0003676">
    <property type="term" value="F:nucleic acid binding"/>
    <property type="evidence" value="ECO:0007669"/>
    <property type="project" value="InterPro"/>
</dbReference>
<dbReference type="InterPro" id="IPR013520">
    <property type="entry name" value="Ribonucl_H"/>
</dbReference>
<dbReference type="Proteomes" id="UP000252355">
    <property type="component" value="Unassembled WGS sequence"/>
</dbReference>
<sequence>MSRGRRSTLPPGVGDPRHGCFVALDFETADQGSDSACALGLVKVAPGRPVERLYHLIRPPRPRILFTWLHGIAWAHVADKPTFGALWPEIAAFLEGAQFLVAHNAPFDRRVLHACCQAAGVTPPTLPFFCSVQLSRRTWNLTSHSLPNVCQFLGFPLQHHHAAADAEACAMIVLAAARHRGALGLPWQPLNEPRWPSSRPAGSPAR</sequence>
<dbReference type="PANTHER" id="PTHR30231:SF42">
    <property type="entry name" value="EXONUCLEASE"/>
    <property type="match status" value="1"/>
</dbReference>
<dbReference type="GO" id="GO:0008408">
    <property type="term" value="F:3'-5' exonuclease activity"/>
    <property type="evidence" value="ECO:0007669"/>
    <property type="project" value="TreeGrafter"/>
</dbReference>
<dbReference type="SUPFAM" id="SSF53098">
    <property type="entry name" value="Ribonuclease H-like"/>
    <property type="match status" value="1"/>
</dbReference>